<evidence type="ECO:0000256" key="3">
    <source>
        <dbReference type="ARBA" id="ARBA00023123"/>
    </source>
</evidence>
<dbReference type="Pfam" id="PF00063">
    <property type="entry name" value="Myosin_head"/>
    <property type="match status" value="2"/>
</dbReference>
<dbReference type="VEuPathDB" id="PlasmoDB:PRG01_1233100"/>
<dbReference type="GO" id="GO:0005524">
    <property type="term" value="F:ATP binding"/>
    <property type="evidence" value="ECO:0007669"/>
    <property type="project" value="UniProtKB-UniRule"/>
</dbReference>
<dbReference type="PRINTS" id="PR00193">
    <property type="entry name" value="MYOSINHEAVY"/>
</dbReference>
<dbReference type="GO" id="GO:0005737">
    <property type="term" value="C:cytoplasm"/>
    <property type="evidence" value="ECO:0007669"/>
    <property type="project" value="TreeGrafter"/>
</dbReference>
<dbReference type="SMART" id="SM00242">
    <property type="entry name" value="MYSc"/>
    <property type="match status" value="1"/>
</dbReference>
<evidence type="ECO:0000256" key="5">
    <source>
        <dbReference type="ARBA" id="ARBA00023203"/>
    </source>
</evidence>
<organism evidence="9 10">
    <name type="scientific">Plasmodium reichenowi</name>
    <dbReference type="NCBI Taxonomy" id="5854"/>
    <lineage>
        <taxon>Eukaryota</taxon>
        <taxon>Sar</taxon>
        <taxon>Alveolata</taxon>
        <taxon>Apicomplexa</taxon>
        <taxon>Aconoidasida</taxon>
        <taxon>Haemosporida</taxon>
        <taxon>Plasmodiidae</taxon>
        <taxon>Plasmodium</taxon>
        <taxon>Plasmodium (Laverania)</taxon>
    </lineage>
</organism>
<evidence type="ECO:0000256" key="6">
    <source>
        <dbReference type="PROSITE-ProRule" id="PRU00782"/>
    </source>
</evidence>
<dbReference type="PROSITE" id="PS51456">
    <property type="entry name" value="MYOSIN_MOTOR"/>
    <property type="match status" value="1"/>
</dbReference>
<feature type="compositionally biased region" description="Acidic residues" evidence="7">
    <location>
        <begin position="1283"/>
        <end position="1302"/>
    </location>
</feature>
<evidence type="ECO:0000256" key="1">
    <source>
        <dbReference type="ARBA" id="ARBA00022741"/>
    </source>
</evidence>
<dbReference type="OrthoDB" id="370884at2759"/>
<dbReference type="PANTHER" id="PTHR13140">
    <property type="entry name" value="MYOSIN"/>
    <property type="match status" value="1"/>
</dbReference>
<feature type="region of interest" description="Disordered" evidence="7">
    <location>
        <begin position="1431"/>
        <end position="1454"/>
    </location>
</feature>
<dbReference type="GO" id="GO:0016459">
    <property type="term" value="C:myosin complex"/>
    <property type="evidence" value="ECO:0007669"/>
    <property type="project" value="UniProtKB-KW"/>
</dbReference>
<name>A0A2P9DID1_PLARE</name>
<keyword evidence="3 6" id="KW-0518">Myosin</keyword>
<sequence>MAFLQFKSNETLYFSNISNAKDEQSKVLSTSHPNGDQHKILKKPREGADIYSDVYVWYFLKNVYKKMEICSFNKMDNTYTLRRKGITFENVPADKIKPYLKDLDEIDSENNIDIIQLNEENVLQNIKNRYKKNKIYTFHASLLLAVNPYKEIKGLYDIYQMNIYLKKLTNDDMSNEQHMKAHIYDISNMAYKNMIQKKKRQTIVVSGHSGSGKTENCKFLFKYFHYIFFHKNGGTHNDNNNNDNNNNNNNDNNNDNNIYNNIHSVNNNIYNNLCTNIYTSLKGETDNNAEKQNYVGLLGSYRKVRDTTNDDVKNMNDRHKIYNDSLHNERIDKLIYINNIIESMSNARTIKNNNSSRCGRINDLIFEERENTQKGESHNMFNYCFNNIKIVILLLEINRCIRHNKGERNFHIFYEVLYGLSDKQLYERNLVRNVNHYHILNCDKEDDKDKYTNDMSIDNMNNSFDELEKSKDEKNFKLLLDGLRYIKYDSHIINQFFDVIGGILHLGQIIEENIKKDNYNDKLINTKNNDNHMLSYPCNAKTNNMYSESYKYSSECLSINLEDLQNIIKYKNINVSSETIKTHRNKENMTSTIYTIIKIIYKNFFNKIIRDINITHLNEKEKEEIMNEYIYMYNHNIISIFDIYGFEELSFNDFDQLCINLANEKLNNYYINNEIEKEKIIYQDEYIFCNNMEVPNYKDTLIFIDKILSNLNDITKLHNSGYKKSDDDFFNYLLNNEKIYLEKKNVYGFISNKDHAHTNKKQNIKKNKFFINHYAGPITYTINNWIYKNSDKIELEIENLIKNSKNYFLNENEQKENNMSNMHVTQEKNNYINWTKDYMSEHVEKKMDTEEKICNMDNRMIGKTRDIVLNEQENISGDRWCVDIIQEYEKKNEIRRNVDNKMYNDTNCVYLDNKNVDLLSHHDNRKSMEISKTLLNINLERTKLSINKRKNTNDNYIGNNNNNNNKKTNSRNVLSVSKKYTKELDNLFSHLNETDMYYIRCILPNDKMKKNYFKRYLVYEQLKQCGSNDMIKILNSGLSHKIKKNEILTNLSKEIQKELIYCNNNDKIYYFMCFFDEQKRFHIGNNYVFMKSNIYTQIYYYISRKYNKDEADHNNDNDIFMDINKKKDILSSLRKMRFQRCVTVIKIYNWINTYFKMYIEKKKKMKNMACEYIYKIYLIYKTMMNVKKSFSYNIRKLNKCFTIKGYKFSYNKIKTVRRGGSFKTNQKNQYENKKEDEKKQVSIGDISMKEVNIIVDKLENEKILMSGQKGGEKKKADVKCDDTYYDSNDDDSNDDDNNDDDNYPANVEKKPLEHVEPEIFVGTPDNYHYIYNNIDWVVAYVDRCIHFYNLIYTYRKVNNKYVLDYEKIQIKKLDDSLDNEENVCNKKDNTEYNTNGDMISSRAGDNICFYDSVHSKKKGCTLKIKQWEEEDHNRDNDNHRDNDKNHHNSNNDKHNFVNNKMFSFLQRKYYCTNQHALYKNMFVVIDEDLHIIVFTYPNLKTIRRFLKKKIKSLKIQSDEKNVPTTYLPKLYKTSRYEHPLQNKDKMINKIDNVHDTHNGKKQPINEYKEKNNLIIKKNKSDVDDSHTSTFDIFSDENLNLFMHTYKNIYVLNNMEDIITCNEKNKKINYEYKQNESQDDDVFMLLEHMKRGSSNKNHIEKNYKCINKKEKKNNSYSILKVIEKTDYIFNDLYLNSTYKILKICFLPSSIHYVIYLAYVLTNNNHYLLVTIVNYLSKPVYKYMVHILINNIVQNEEFVDFFMKSYDQIGSGPLMQKEELLASQEKNKNKNKNKNQNKNQNQNESIIINAQQKKEKKYVMCKDILNKYLSTLKISIINNRHIILYGSCLLSLIEIKNYNLNSSCNPYVKEYEYKYLKLIFNLYCFEHFSNAYDTYVNKLSYDLKHHLVKNDLFKKERKNSHLFYLNKSGENCDPNGDISKGKDKYIQKDKQMYENMGIHNNNNNNNNSNSNNNNNNSNSNNNNNNSNNNSNRMYTYEETIHKYKMNKNDTEEEYTFYIFSLFNDIYMLTNGKFKKMSSIEKMNDTNKGDDNKSLDVLFNYNEWKIIKLKNDSLDARMKICTFQGVMNMNINYYYNKNYYKSNISLSSCIQSTIQRYNIFNEEKGKGGVIQMNYQGSIYPDVYILRELKYGEQGQKRKQAYYYNFKNEQLLTLYDEGDCDTIDISDKTKQSYNILSCTPLNHLDTILLLMKDIDENNSYALEVMNIVNKKKKILPITE</sequence>
<evidence type="ECO:0000256" key="4">
    <source>
        <dbReference type="ARBA" id="ARBA00023175"/>
    </source>
</evidence>
<dbReference type="InterPro" id="IPR001609">
    <property type="entry name" value="Myosin_head_motor_dom-like"/>
</dbReference>
<keyword evidence="5 6" id="KW-0009">Actin-binding</keyword>
<evidence type="ECO:0000313" key="9">
    <source>
        <dbReference type="EMBL" id="SOV80734.1"/>
    </source>
</evidence>
<gene>
    <name evidence="9" type="ORF">PRG01_1233100</name>
</gene>
<evidence type="ECO:0000313" key="10">
    <source>
        <dbReference type="Proteomes" id="UP000240500"/>
    </source>
</evidence>
<dbReference type="GO" id="GO:0000146">
    <property type="term" value="F:microfilament motor activity"/>
    <property type="evidence" value="ECO:0007669"/>
    <property type="project" value="TreeGrafter"/>
</dbReference>
<dbReference type="InterPro" id="IPR027417">
    <property type="entry name" value="P-loop_NTPase"/>
</dbReference>
<evidence type="ECO:0000256" key="7">
    <source>
        <dbReference type="SAM" id="MobiDB-lite"/>
    </source>
</evidence>
<protein>
    <submittedName>
        <fullName evidence="9">Myosin D</fullName>
    </submittedName>
</protein>
<feature type="binding site" evidence="6">
    <location>
        <begin position="207"/>
        <end position="214"/>
    </location>
    <ligand>
        <name>ATP</name>
        <dbReference type="ChEBI" id="CHEBI:30616"/>
    </ligand>
</feature>
<keyword evidence="1 6" id="KW-0547">Nucleotide-binding</keyword>
<dbReference type="Gene3D" id="1.20.120.720">
    <property type="entry name" value="Myosin VI head, motor domain, U50 subdomain"/>
    <property type="match status" value="1"/>
</dbReference>
<accession>A0A2P9DID1</accession>
<reference evidence="9 10" key="1">
    <citation type="submission" date="2016-09" db="EMBL/GenBank/DDBJ databases">
        <authorList>
            <consortium name="Pathogen Informatics"/>
        </authorList>
    </citation>
    <scope>NUCLEOTIDE SEQUENCE [LARGE SCALE GENOMIC DNA]</scope>
</reference>
<keyword evidence="2 6" id="KW-0067">ATP-binding</keyword>
<dbReference type="VEuPathDB" id="PlasmoDB:PRCDC_1229100"/>
<feature type="compositionally biased region" description="Low complexity" evidence="7">
    <location>
        <begin position="1958"/>
        <end position="1989"/>
    </location>
</feature>
<feature type="compositionally biased region" description="Low complexity" evidence="7">
    <location>
        <begin position="953"/>
        <end position="971"/>
    </location>
</feature>
<keyword evidence="4 6" id="KW-0505">Motor protein</keyword>
<dbReference type="Gene3D" id="3.40.850.10">
    <property type="entry name" value="Kinesin motor domain"/>
    <property type="match status" value="3"/>
</dbReference>
<comment type="similarity">
    <text evidence="6">Belongs to the TRAFAC class myosin-kinesin ATPase superfamily. Myosin family.</text>
</comment>
<dbReference type="Proteomes" id="UP000240500">
    <property type="component" value="Chromosome 12"/>
</dbReference>
<evidence type="ECO:0000256" key="2">
    <source>
        <dbReference type="ARBA" id="ARBA00022840"/>
    </source>
</evidence>
<evidence type="ECO:0000259" key="8">
    <source>
        <dbReference type="PROSITE" id="PS51456"/>
    </source>
</evidence>
<feature type="region of interest" description="Disordered" evidence="7">
    <location>
        <begin position="1954"/>
        <end position="1989"/>
    </location>
</feature>
<feature type="region of interest" description="Disordered" evidence="7">
    <location>
        <begin position="238"/>
        <end position="257"/>
    </location>
</feature>
<dbReference type="GO" id="GO:0007015">
    <property type="term" value="P:actin filament organization"/>
    <property type="evidence" value="ECO:0007669"/>
    <property type="project" value="TreeGrafter"/>
</dbReference>
<feature type="region of interest" description="Disordered" evidence="7">
    <location>
        <begin position="1784"/>
        <end position="1803"/>
    </location>
</feature>
<proteinExistence type="inferred from homology"/>
<dbReference type="SUPFAM" id="SSF52540">
    <property type="entry name" value="P-loop containing nucleoside triphosphate hydrolases"/>
    <property type="match status" value="1"/>
</dbReference>
<feature type="region of interest" description="Disordered" evidence="7">
    <location>
        <begin position="950"/>
        <end position="971"/>
    </location>
</feature>
<dbReference type="EMBL" id="LT969575">
    <property type="protein sequence ID" value="SOV80734.1"/>
    <property type="molecule type" value="Genomic_DNA"/>
</dbReference>
<dbReference type="InterPro" id="IPR036961">
    <property type="entry name" value="Kinesin_motor_dom_sf"/>
</dbReference>
<feature type="region of interest" description="Actin-binding" evidence="6">
    <location>
        <begin position="984"/>
        <end position="1006"/>
    </location>
</feature>
<feature type="region of interest" description="Disordered" evidence="7">
    <location>
        <begin position="1282"/>
        <end position="1309"/>
    </location>
</feature>
<dbReference type="Gene3D" id="1.20.58.530">
    <property type="match status" value="1"/>
</dbReference>
<dbReference type="GO" id="GO:0016020">
    <property type="term" value="C:membrane"/>
    <property type="evidence" value="ECO:0007669"/>
    <property type="project" value="TreeGrafter"/>
</dbReference>
<dbReference type="GO" id="GO:0051015">
    <property type="term" value="F:actin filament binding"/>
    <property type="evidence" value="ECO:0007669"/>
    <property type="project" value="TreeGrafter"/>
</dbReference>
<dbReference type="PANTHER" id="PTHR13140:SF706">
    <property type="entry name" value="DILUTE CLASS UNCONVENTIONAL MYOSIN, ISOFORM C"/>
    <property type="match status" value="1"/>
</dbReference>
<feature type="domain" description="Myosin motor" evidence="8">
    <location>
        <begin position="106"/>
        <end position="1041"/>
    </location>
</feature>